<reference evidence="1 2" key="1">
    <citation type="submission" date="2009-01" db="EMBL/GenBank/DDBJ databases">
        <authorList>
            <person name="Fulton L."/>
            <person name="Clifton S."/>
            <person name="Fulton B."/>
            <person name="Xu J."/>
            <person name="Minx P."/>
            <person name="Pepin K.H."/>
            <person name="Johnson M."/>
            <person name="Bhonagiri V."/>
            <person name="Nash W.E."/>
            <person name="Mardis E.R."/>
            <person name="Wilson R.K."/>
        </authorList>
    </citation>
    <scope>NUCLEOTIDE SEQUENCE [LARGE SCALE GENOMIC DNA]</scope>
    <source>
        <strain evidence="1 2">DSM 5476</strain>
    </source>
</reference>
<keyword evidence="2" id="KW-1185">Reference proteome</keyword>
<gene>
    <name evidence="1" type="ORF">CLOSTMETH_00316</name>
</gene>
<evidence type="ECO:0000313" key="1">
    <source>
        <dbReference type="EMBL" id="EEG32007.1"/>
    </source>
</evidence>
<comment type="caution">
    <text evidence="1">The sequence shown here is derived from an EMBL/GenBank/DDBJ whole genome shotgun (WGS) entry which is preliminary data.</text>
</comment>
<accession>C0E921</accession>
<name>C0E921_9FIRM</name>
<dbReference type="Proteomes" id="UP000003340">
    <property type="component" value="Unassembled WGS sequence"/>
</dbReference>
<organism evidence="1 2">
    <name type="scientific">[Clostridium] methylpentosum DSM 5476</name>
    <dbReference type="NCBI Taxonomy" id="537013"/>
    <lineage>
        <taxon>Bacteria</taxon>
        <taxon>Bacillati</taxon>
        <taxon>Bacillota</taxon>
        <taxon>Clostridia</taxon>
        <taxon>Eubacteriales</taxon>
        <taxon>Oscillospiraceae</taxon>
        <taxon>Oscillospiraceae incertae sedis</taxon>
    </lineage>
</organism>
<evidence type="ECO:0000313" key="2">
    <source>
        <dbReference type="Proteomes" id="UP000003340"/>
    </source>
</evidence>
<dbReference type="EMBL" id="ACEC01000016">
    <property type="protein sequence ID" value="EEG32007.1"/>
    <property type="molecule type" value="Genomic_DNA"/>
</dbReference>
<protein>
    <submittedName>
        <fullName evidence="1">Uncharacterized protein</fullName>
    </submittedName>
</protein>
<dbReference type="AlphaFoldDB" id="C0E921"/>
<reference evidence="1 2" key="2">
    <citation type="submission" date="2009-02" db="EMBL/GenBank/DDBJ databases">
        <title>Draft genome sequence of Clostridium methylpentosum (DSM 5476).</title>
        <authorList>
            <person name="Sudarsanam P."/>
            <person name="Ley R."/>
            <person name="Guruge J."/>
            <person name="Turnbaugh P.J."/>
            <person name="Mahowald M."/>
            <person name="Liep D."/>
            <person name="Gordon J."/>
        </authorList>
    </citation>
    <scope>NUCLEOTIDE SEQUENCE [LARGE SCALE GENOMIC DNA]</scope>
    <source>
        <strain evidence="1 2">DSM 5476</strain>
    </source>
</reference>
<dbReference type="HOGENOM" id="CLU_3024018_0_0_9"/>
<proteinExistence type="predicted"/>
<dbReference type="STRING" id="537013.CLOSTMETH_00316"/>
<sequence>MTGCGLVPKRPHKQLLTLYQITILISTTLLKKILTFPKFELWHQSCAKLSRQIYQ</sequence>